<dbReference type="AlphaFoldDB" id="A0A381TF13"/>
<gene>
    <name evidence="2" type="ORF">METZ01_LOCUS67589</name>
</gene>
<evidence type="ECO:0008006" key="3">
    <source>
        <dbReference type="Google" id="ProtNLM"/>
    </source>
</evidence>
<evidence type="ECO:0000313" key="2">
    <source>
        <dbReference type="EMBL" id="SVA14735.1"/>
    </source>
</evidence>
<dbReference type="Pfam" id="PF04325">
    <property type="entry name" value="DUF465"/>
    <property type="match status" value="1"/>
</dbReference>
<protein>
    <recommendedName>
        <fullName evidence="3">DUF465 domain-containing protein</fullName>
    </recommendedName>
</protein>
<keyword evidence="1" id="KW-0175">Coiled coil</keyword>
<dbReference type="InterPro" id="IPR038444">
    <property type="entry name" value="DUF465_sf"/>
</dbReference>
<dbReference type="Gene3D" id="6.10.280.50">
    <property type="match status" value="1"/>
</dbReference>
<accession>A0A381TF13</accession>
<name>A0A381TF13_9ZZZZ</name>
<dbReference type="EMBL" id="UINC01004495">
    <property type="protein sequence ID" value="SVA14735.1"/>
    <property type="molecule type" value="Genomic_DNA"/>
</dbReference>
<evidence type="ECO:0000256" key="1">
    <source>
        <dbReference type="SAM" id="Coils"/>
    </source>
</evidence>
<reference evidence="2" key="1">
    <citation type="submission" date="2018-05" db="EMBL/GenBank/DDBJ databases">
        <authorList>
            <person name="Lanie J.A."/>
            <person name="Ng W.-L."/>
            <person name="Kazmierczak K.M."/>
            <person name="Andrzejewski T.M."/>
            <person name="Davidsen T.M."/>
            <person name="Wayne K.J."/>
            <person name="Tettelin H."/>
            <person name="Glass J.I."/>
            <person name="Rusch D."/>
            <person name="Podicherti R."/>
            <person name="Tsui H.-C.T."/>
            <person name="Winkler M.E."/>
        </authorList>
    </citation>
    <scope>NUCLEOTIDE SEQUENCE</scope>
</reference>
<sequence>MQTQQDLPSYDAVDGSDIIHQVSKHWFRILEKHRELDRTIQDSYEHYGNDLKIKELKAQKLRVKDQIERYRSDLENLAKRISKS</sequence>
<dbReference type="InterPro" id="IPR007420">
    <property type="entry name" value="DUF465"/>
</dbReference>
<organism evidence="2">
    <name type="scientific">marine metagenome</name>
    <dbReference type="NCBI Taxonomy" id="408172"/>
    <lineage>
        <taxon>unclassified sequences</taxon>
        <taxon>metagenomes</taxon>
        <taxon>ecological metagenomes</taxon>
    </lineage>
</organism>
<proteinExistence type="predicted"/>
<feature type="coiled-coil region" evidence="1">
    <location>
        <begin position="53"/>
        <end position="80"/>
    </location>
</feature>